<name>A0ABD5PKR8_9EURY</name>
<dbReference type="SUPFAM" id="SSF57997">
    <property type="entry name" value="Tropomyosin"/>
    <property type="match status" value="1"/>
</dbReference>
<evidence type="ECO:0000256" key="2">
    <source>
        <dbReference type="SAM" id="MobiDB-lite"/>
    </source>
</evidence>
<dbReference type="Proteomes" id="UP001595898">
    <property type="component" value="Unassembled WGS sequence"/>
</dbReference>
<dbReference type="EMBL" id="JBHSFA010000002">
    <property type="protein sequence ID" value="MFC4541061.1"/>
    <property type="molecule type" value="Genomic_DNA"/>
</dbReference>
<proteinExistence type="predicted"/>
<feature type="coiled-coil region" evidence="1">
    <location>
        <begin position="251"/>
        <end position="335"/>
    </location>
</feature>
<dbReference type="Gene3D" id="1.10.287.1490">
    <property type="match status" value="1"/>
</dbReference>
<comment type="caution">
    <text evidence="3">The sequence shown here is derived from an EMBL/GenBank/DDBJ whole genome shotgun (WGS) entry which is preliminary data.</text>
</comment>
<feature type="compositionally biased region" description="Basic and acidic residues" evidence="2">
    <location>
        <begin position="27"/>
        <end position="43"/>
    </location>
</feature>
<accession>A0ABD5PKR8</accession>
<dbReference type="AlphaFoldDB" id="A0ABD5PKR8"/>
<evidence type="ECO:0000256" key="1">
    <source>
        <dbReference type="SAM" id="Coils"/>
    </source>
</evidence>
<feature type="region of interest" description="Disordered" evidence="2">
    <location>
        <begin position="94"/>
        <end position="129"/>
    </location>
</feature>
<feature type="compositionally biased region" description="Basic and acidic residues" evidence="2">
    <location>
        <begin position="68"/>
        <end position="77"/>
    </location>
</feature>
<feature type="region of interest" description="Disordered" evidence="2">
    <location>
        <begin position="147"/>
        <end position="176"/>
    </location>
</feature>
<keyword evidence="4" id="KW-1185">Reference proteome</keyword>
<organism evidence="3 4">
    <name type="scientific">Halosolutus amylolyticus</name>
    <dbReference type="NCBI Taxonomy" id="2932267"/>
    <lineage>
        <taxon>Archaea</taxon>
        <taxon>Methanobacteriati</taxon>
        <taxon>Methanobacteriota</taxon>
        <taxon>Stenosarchaea group</taxon>
        <taxon>Halobacteria</taxon>
        <taxon>Halobacteriales</taxon>
        <taxon>Natrialbaceae</taxon>
        <taxon>Halosolutus</taxon>
    </lineage>
</organism>
<protein>
    <submittedName>
        <fullName evidence="3">Uncharacterized protein</fullName>
    </submittedName>
</protein>
<dbReference type="RefSeq" id="WP_250139209.1">
    <property type="nucleotide sequence ID" value="NZ_JALIQP010000001.1"/>
</dbReference>
<evidence type="ECO:0000313" key="3">
    <source>
        <dbReference type="EMBL" id="MFC4541061.1"/>
    </source>
</evidence>
<sequence length="366" mass="40379">MAELFTTEKEGVTVTKHVDSDGDEVRVGLRLDSSRERPSRVRLQDTVPADVTVQVPTADPPRYSASDRTVEFERTLGSDESLTTGYRYARDGAAADVERHETPSLVVETTSGGSGDGAEPTPDEDDEFEMPEDEMSVTDIVHDATVDPEATSDPRRATADGNGAVAATAGDRSPDEADLGELVDAVLHTLDADASPAQRDRLARELTALDGSRSSLELRVSYLQSRFQDLATYVDAMEEFIDDHGTGEDVLTEVMDELRAVREQLSSVRDEQATLESRLDALEDRTGQIESTVERRQDDLEAEVQALDDRLESRSDDFEDEVRRLEDGLERVEATQGTVQERVRQFTAFRDAMEDAFQGAQLSSEE</sequence>
<keyword evidence="1" id="KW-0175">Coiled coil</keyword>
<feature type="region of interest" description="Disordered" evidence="2">
    <location>
        <begin position="27"/>
        <end position="77"/>
    </location>
</feature>
<evidence type="ECO:0000313" key="4">
    <source>
        <dbReference type="Proteomes" id="UP001595898"/>
    </source>
</evidence>
<reference evidence="3 4" key="1">
    <citation type="journal article" date="2019" name="Int. J. Syst. Evol. Microbiol.">
        <title>The Global Catalogue of Microorganisms (GCM) 10K type strain sequencing project: providing services to taxonomists for standard genome sequencing and annotation.</title>
        <authorList>
            <consortium name="The Broad Institute Genomics Platform"/>
            <consortium name="The Broad Institute Genome Sequencing Center for Infectious Disease"/>
            <person name="Wu L."/>
            <person name="Ma J."/>
        </authorList>
    </citation>
    <scope>NUCLEOTIDE SEQUENCE [LARGE SCALE GENOMIC DNA]</scope>
    <source>
        <strain evidence="3 4">WLHS5</strain>
    </source>
</reference>
<gene>
    <name evidence="3" type="ORF">ACFO5R_03845</name>
</gene>